<dbReference type="Pfam" id="PF10841">
    <property type="entry name" value="DUF2644"/>
    <property type="match status" value="1"/>
</dbReference>
<protein>
    <submittedName>
        <fullName evidence="2">Uncharacterized protein</fullName>
    </submittedName>
</protein>
<evidence type="ECO:0000256" key="1">
    <source>
        <dbReference type="SAM" id="Phobius"/>
    </source>
</evidence>
<dbReference type="Proteomes" id="UP000248689">
    <property type="component" value="Unassembled WGS sequence"/>
</dbReference>
<dbReference type="RefSeq" id="WP_111750148.1">
    <property type="nucleotide sequence ID" value="NZ_PTPX01000014.1"/>
</dbReference>
<dbReference type="AlphaFoldDB" id="A0A328BW51"/>
<organism evidence="2 3">
    <name type="scientific">Glaesserella australis</name>
    <dbReference type="NCBI Taxonomy" id="2094024"/>
    <lineage>
        <taxon>Bacteria</taxon>
        <taxon>Pseudomonadati</taxon>
        <taxon>Pseudomonadota</taxon>
        <taxon>Gammaproteobacteria</taxon>
        <taxon>Pasteurellales</taxon>
        <taxon>Pasteurellaceae</taxon>
        <taxon>Glaesserella</taxon>
    </lineage>
</organism>
<gene>
    <name evidence="2" type="ORF">C5N92_07060</name>
</gene>
<sequence>MIKELLSTDGKLSTTSTVQLMGALTVFAILIYAAMTHQPYTENLLNSVLMYIFGSTTAKGVVTTVQNLVSKANVEKIKEED</sequence>
<comment type="caution">
    <text evidence="2">The sequence shown here is derived from an EMBL/GenBank/DDBJ whole genome shotgun (WGS) entry which is preliminary data.</text>
</comment>
<name>A0A328BW51_9PAST</name>
<dbReference type="OrthoDB" id="5682357at2"/>
<accession>A0A328BW51</accession>
<keyword evidence="1" id="KW-1133">Transmembrane helix</keyword>
<proteinExistence type="predicted"/>
<evidence type="ECO:0000313" key="3">
    <source>
        <dbReference type="Proteomes" id="UP000248689"/>
    </source>
</evidence>
<dbReference type="EMBL" id="PTPX01000014">
    <property type="protein sequence ID" value="RAL18466.1"/>
    <property type="molecule type" value="Genomic_DNA"/>
</dbReference>
<keyword evidence="3" id="KW-1185">Reference proteome</keyword>
<dbReference type="InterPro" id="IPR020300">
    <property type="entry name" value="DUF2644"/>
</dbReference>
<evidence type="ECO:0000313" key="2">
    <source>
        <dbReference type="EMBL" id="RAL18466.1"/>
    </source>
</evidence>
<feature type="transmembrane region" description="Helical" evidence="1">
    <location>
        <begin position="12"/>
        <end position="35"/>
    </location>
</feature>
<keyword evidence="1" id="KW-0472">Membrane</keyword>
<keyword evidence="1" id="KW-0812">Transmembrane</keyword>
<reference evidence="3" key="1">
    <citation type="submission" date="2018-02" db="EMBL/GenBank/DDBJ databases">
        <title>Glaesserella australis sp. nov., isolated from the lungs of pigs.</title>
        <authorList>
            <person name="Turni C."/>
            <person name="Christensen H."/>
        </authorList>
    </citation>
    <scope>NUCLEOTIDE SEQUENCE [LARGE SCALE GENOMIC DNA]</scope>
    <source>
        <strain evidence="3">HS4635</strain>
    </source>
</reference>